<dbReference type="AlphaFoldDB" id="A0A5C6SEG3"/>
<dbReference type="Pfam" id="PF12013">
    <property type="entry name" value="OrsD"/>
    <property type="match status" value="1"/>
</dbReference>
<proteinExistence type="predicted"/>
<evidence type="ECO:0000313" key="1">
    <source>
        <dbReference type="EMBL" id="TXB97164.1"/>
    </source>
</evidence>
<gene>
    <name evidence="1" type="ORF">FocTR4_00011971</name>
</gene>
<evidence type="ECO:0000313" key="2">
    <source>
        <dbReference type="Proteomes" id="UP000321331"/>
    </source>
</evidence>
<reference evidence="1 2" key="1">
    <citation type="submission" date="2019-07" db="EMBL/GenBank/DDBJ databases">
        <title>The First High-Quality Draft Genome Sequence of the Causal Agent of the Current Panama Disease Epidemic.</title>
        <authorList>
            <person name="Warmington R.J."/>
            <person name="Kay W."/>
            <person name="Jeffries A."/>
            <person name="Bebber D."/>
            <person name="Moore K."/>
            <person name="Studholme D.J."/>
        </authorList>
    </citation>
    <scope>NUCLEOTIDE SEQUENCE [LARGE SCALE GENOMIC DNA]</scope>
    <source>
        <strain evidence="1 2">TR4</strain>
    </source>
</reference>
<comment type="caution">
    <text evidence="1">The sequence shown here is derived from an EMBL/GenBank/DDBJ whole genome shotgun (WGS) entry which is preliminary data.</text>
</comment>
<protein>
    <submittedName>
        <fullName evidence="1">Uncharacterized protein</fullName>
    </submittedName>
</protein>
<sequence>MESIVQLNQEHQMLLCRLCKTAVRPGAGIESHFRQEHQLKGRVLKDIKNYYGSMELADPKFDPISS</sequence>
<dbReference type="InterPro" id="IPR022698">
    <property type="entry name" value="OrsD"/>
</dbReference>
<organism evidence="1 2">
    <name type="scientific">Fusarium oxysporum f. sp. cubense</name>
    <dbReference type="NCBI Taxonomy" id="61366"/>
    <lineage>
        <taxon>Eukaryota</taxon>
        <taxon>Fungi</taxon>
        <taxon>Dikarya</taxon>
        <taxon>Ascomycota</taxon>
        <taxon>Pezizomycotina</taxon>
        <taxon>Sordariomycetes</taxon>
        <taxon>Hypocreomycetidae</taxon>
        <taxon>Hypocreales</taxon>
        <taxon>Nectriaceae</taxon>
        <taxon>Fusarium</taxon>
        <taxon>Fusarium oxysporum species complex</taxon>
    </lineage>
</organism>
<dbReference type="EMBL" id="VMNF01000014">
    <property type="protein sequence ID" value="TXB97164.1"/>
    <property type="molecule type" value="Genomic_DNA"/>
</dbReference>
<accession>A0A5C6SEG3</accession>
<name>A0A5C6SEG3_FUSOC</name>
<dbReference type="Proteomes" id="UP000321331">
    <property type="component" value="Unassembled WGS sequence"/>
</dbReference>